<evidence type="ECO:0000313" key="4">
    <source>
        <dbReference type="Proteomes" id="UP000027604"/>
    </source>
</evidence>
<gene>
    <name evidence="3" type="ORF">GJA_851</name>
</gene>
<dbReference type="PANTHER" id="PTHR30203:SF24">
    <property type="entry name" value="BLR4935 PROTEIN"/>
    <property type="match status" value="1"/>
</dbReference>
<dbReference type="InterPro" id="IPR003423">
    <property type="entry name" value="OMP_efflux"/>
</dbReference>
<dbReference type="STRING" id="1349767.GJA_851"/>
<dbReference type="InterPro" id="IPR010131">
    <property type="entry name" value="MdtP/NodT-like"/>
</dbReference>
<organism evidence="3 4">
    <name type="scientific">Janthinobacterium agaricidamnosum NBRC 102515 = DSM 9628</name>
    <dbReference type="NCBI Taxonomy" id="1349767"/>
    <lineage>
        <taxon>Bacteria</taxon>
        <taxon>Pseudomonadati</taxon>
        <taxon>Pseudomonadota</taxon>
        <taxon>Betaproteobacteria</taxon>
        <taxon>Burkholderiales</taxon>
        <taxon>Oxalobacteraceae</taxon>
        <taxon>Janthinobacterium</taxon>
    </lineage>
</organism>
<dbReference type="eggNOG" id="COG1538">
    <property type="taxonomic scope" value="Bacteria"/>
</dbReference>
<protein>
    <submittedName>
        <fullName evidence="3">Outer membrane efflux family protein</fullName>
    </submittedName>
</protein>
<dbReference type="OrthoDB" id="8969987at2"/>
<dbReference type="RefSeq" id="WP_038489069.1">
    <property type="nucleotide sequence ID" value="NZ_BCTH01000102.1"/>
</dbReference>
<comment type="similarity">
    <text evidence="1">Belongs to the outer membrane factor (OMF) (TC 1.B.17) family.</text>
</comment>
<dbReference type="AlphaFoldDB" id="W0V2D8"/>
<feature type="signal peptide" evidence="2">
    <location>
        <begin position="1"/>
        <end position="26"/>
    </location>
</feature>
<dbReference type="KEGG" id="jag:GJA_851"/>
<keyword evidence="4" id="KW-1185">Reference proteome</keyword>
<sequence>MKKSNRTSLMLLGVAVMLQGLPTAHAGTPLRFADYLDAVEKNSLDLQAQHENVTSAQAGIGIAGIRPDPVFAYGASRELVRTAGSNRPVTHNPSLAFTIETGGKRDARIKAARSNLRLAEETVAGFKSDLYNSSAAAFAEACRTRDVLARKEQTVKALSEVVRVNQVRNKTGDVGGLELLQSRVERDQFKADVVQARSDAAAAMLNLSPPLGRNIGELFPSPELACEFSAFHEGDDAGALIPQALNRRGDVRIARATLDNLRDGASLARANRSVDPTVTVGISALRGYPEGIDASGEPTDATSRSRVLSVSLSVPIPLSRRDKGDLVQAESLVTQAMLGLRQAELKAETEVRIAQNQFMAARDNLTRYHESVLADAQKVLDGMRVSYSNGNASILELLSAQRSADDAWQAYLQARADLATATVQLQLSIGQRPAL</sequence>
<evidence type="ECO:0000256" key="1">
    <source>
        <dbReference type="ARBA" id="ARBA00007613"/>
    </source>
</evidence>
<dbReference type="Gene3D" id="1.20.1600.10">
    <property type="entry name" value="Outer membrane efflux proteins (OEP)"/>
    <property type="match status" value="1"/>
</dbReference>
<dbReference type="GO" id="GO:0015562">
    <property type="term" value="F:efflux transmembrane transporter activity"/>
    <property type="evidence" value="ECO:0007669"/>
    <property type="project" value="InterPro"/>
</dbReference>
<reference evidence="3 4" key="1">
    <citation type="journal article" date="2015" name="Genome Announc.">
        <title>Genome Sequence of Mushroom Soft-Rot Pathogen Janthinobacterium agaricidamnosum.</title>
        <authorList>
            <person name="Graupner K."/>
            <person name="Lackner G."/>
            <person name="Hertweck C."/>
        </authorList>
    </citation>
    <scope>NUCLEOTIDE SEQUENCE [LARGE SCALE GENOMIC DNA]</scope>
    <source>
        <strain evidence="4">NBRC 102515 / DSM 9628</strain>
    </source>
</reference>
<dbReference type="EMBL" id="HG322949">
    <property type="protein sequence ID" value="CDG81508.1"/>
    <property type="molecule type" value="Genomic_DNA"/>
</dbReference>
<dbReference type="HOGENOM" id="CLU_012817_14_4_4"/>
<dbReference type="PANTHER" id="PTHR30203">
    <property type="entry name" value="OUTER MEMBRANE CATION EFFLUX PROTEIN"/>
    <property type="match status" value="1"/>
</dbReference>
<evidence type="ECO:0000256" key="2">
    <source>
        <dbReference type="SAM" id="SignalP"/>
    </source>
</evidence>
<dbReference type="PATRIC" id="fig|1349767.4.peg.2560"/>
<keyword evidence="2" id="KW-0732">Signal</keyword>
<proteinExistence type="inferred from homology"/>
<dbReference type="SUPFAM" id="SSF56954">
    <property type="entry name" value="Outer membrane efflux proteins (OEP)"/>
    <property type="match status" value="1"/>
</dbReference>
<feature type="chain" id="PRO_5004797485" evidence="2">
    <location>
        <begin position="27"/>
        <end position="435"/>
    </location>
</feature>
<accession>W0V2D8</accession>
<dbReference type="Proteomes" id="UP000027604">
    <property type="component" value="Chromosome I"/>
</dbReference>
<evidence type="ECO:0000313" key="3">
    <source>
        <dbReference type="EMBL" id="CDG81508.1"/>
    </source>
</evidence>
<dbReference type="Pfam" id="PF02321">
    <property type="entry name" value="OEP"/>
    <property type="match status" value="2"/>
</dbReference>
<name>W0V2D8_9BURK</name>